<dbReference type="eggNOG" id="COG2267">
    <property type="taxonomic scope" value="Bacteria"/>
</dbReference>
<feature type="domain" description="AB hydrolase-1" evidence="3">
    <location>
        <begin position="66"/>
        <end position="312"/>
    </location>
</feature>
<organism evidence="4 5">
    <name type="scientific">Parvibaculum lavamentivorans (strain DS-1 / DSM 13023 / NCIMB 13966)</name>
    <dbReference type="NCBI Taxonomy" id="402881"/>
    <lineage>
        <taxon>Bacteria</taxon>
        <taxon>Pseudomonadati</taxon>
        <taxon>Pseudomonadota</taxon>
        <taxon>Alphaproteobacteria</taxon>
        <taxon>Hyphomicrobiales</taxon>
        <taxon>Parvibaculaceae</taxon>
        <taxon>Parvibaculum</taxon>
    </lineage>
</organism>
<dbReference type="InterPro" id="IPR002410">
    <property type="entry name" value="Peptidase_S33"/>
</dbReference>
<name>A7HUR0_PARL1</name>
<sequence length="343" mass="37217">MAFLKRVPSLFVPLLVIGGLVSYSAPRALAATMWPPDLFVELGGEFSGARFHYTEQGVAPPGVASVVLIHGASGNLRDMELSLMESLSRHTRVIAIDRPGHGWSDRTSHPDISNPAVQARAIREALARLGVERPVILGHSWGGAVAAAYALDFPEDTAGILPLSGALYPWPGGVAWYHSVVRTPAIGWLFMQVLVEPAGKLLVEEGVKSNFYPDTPPENYTSKTALPLLFRPHEFRANSEDTSNLKENLARMSTRYESISVPVIIVTGNADHTVSPKLHSYAFHNAVEGSELIKLKGTGHMPHYVRRDIVVDAVLRLARGERVRAGMTTIHADGSVEEALAAE</sequence>
<dbReference type="Proteomes" id="UP000006377">
    <property type="component" value="Chromosome"/>
</dbReference>
<dbReference type="OrthoDB" id="9815441at2"/>
<dbReference type="InterPro" id="IPR050266">
    <property type="entry name" value="AB_hydrolase_sf"/>
</dbReference>
<dbReference type="ESTHER" id="parl1-a7hur0">
    <property type="family name" value="6_AlphaBeta_hydrolase"/>
</dbReference>
<reference evidence="4 5" key="1">
    <citation type="journal article" date="2011" name="Stand. Genomic Sci.">
        <title>Complete genome sequence of Parvibaculum lavamentivorans type strain (DS-1(T)).</title>
        <authorList>
            <person name="Schleheck D."/>
            <person name="Weiss M."/>
            <person name="Pitluck S."/>
            <person name="Bruce D."/>
            <person name="Land M.L."/>
            <person name="Han S."/>
            <person name="Saunders E."/>
            <person name="Tapia R."/>
            <person name="Detter C."/>
            <person name="Brettin T."/>
            <person name="Han J."/>
            <person name="Woyke T."/>
            <person name="Goodwin L."/>
            <person name="Pennacchio L."/>
            <person name="Nolan M."/>
            <person name="Cook A.M."/>
            <person name="Kjelleberg S."/>
            <person name="Thomas T."/>
        </authorList>
    </citation>
    <scope>NUCLEOTIDE SEQUENCE [LARGE SCALE GENOMIC DNA]</scope>
    <source>
        <strain evidence="5">DS-1 / DSM 13023 / NCIMB 13966</strain>
    </source>
</reference>
<dbReference type="GO" id="GO:0006508">
    <property type="term" value="P:proteolysis"/>
    <property type="evidence" value="ECO:0007669"/>
    <property type="project" value="InterPro"/>
</dbReference>
<dbReference type="Gene3D" id="3.40.50.1820">
    <property type="entry name" value="alpha/beta hydrolase"/>
    <property type="match status" value="1"/>
</dbReference>
<dbReference type="KEGG" id="pla:Plav_2029"/>
<comment type="similarity">
    <text evidence="1">Belongs to the peptidase S33 family.</text>
</comment>
<dbReference type="InterPro" id="IPR029058">
    <property type="entry name" value="AB_hydrolase_fold"/>
</dbReference>
<dbReference type="GO" id="GO:0047372">
    <property type="term" value="F:monoacylglycerol lipase activity"/>
    <property type="evidence" value="ECO:0007669"/>
    <property type="project" value="TreeGrafter"/>
</dbReference>
<dbReference type="GO" id="GO:0016020">
    <property type="term" value="C:membrane"/>
    <property type="evidence" value="ECO:0007669"/>
    <property type="project" value="TreeGrafter"/>
</dbReference>
<dbReference type="Pfam" id="PF12697">
    <property type="entry name" value="Abhydrolase_6"/>
    <property type="match status" value="1"/>
</dbReference>
<dbReference type="InterPro" id="IPR000073">
    <property type="entry name" value="AB_hydrolase_1"/>
</dbReference>
<dbReference type="PANTHER" id="PTHR43798:SF5">
    <property type="entry name" value="MONOACYLGLYCEROL LIPASE ABHD6"/>
    <property type="match status" value="1"/>
</dbReference>
<evidence type="ECO:0000256" key="2">
    <source>
        <dbReference type="ARBA" id="ARBA00022801"/>
    </source>
</evidence>
<dbReference type="GO" id="GO:0008233">
    <property type="term" value="F:peptidase activity"/>
    <property type="evidence" value="ECO:0007669"/>
    <property type="project" value="InterPro"/>
</dbReference>
<gene>
    <name evidence="4" type="ordered locus">Plav_2029</name>
</gene>
<evidence type="ECO:0000313" key="4">
    <source>
        <dbReference type="EMBL" id="ABS63643.1"/>
    </source>
</evidence>
<dbReference type="PANTHER" id="PTHR43798">
    <property type="entry name" value="MONOACYLGLYCEROL LIPASE"/>
    <property type="match status" value="1"/>
</dbReference>
<dbReference type="PRINTS" id="PR00793">
    <property type="entry name" value="PROAMNOPTASE"/>
</dbReference>
<dbReference type="PRINTS" id="PR00111">
    <property type="entry name" value="ABHYDROLASE"/>
</dbReference>
<dbReference type="AlphaFoldDB" id="A7HUR0"/>
<proteinExistence type="inferred from homology"/>
<evidence type="ECO:0000256" key="1">
    <source>
        <dbReference type="ARBA" id="ARBA00010088"/>
    </source>
</evidence>
<evidence type="ECO:0000259" key="3">
    <source>
        <dbReference type="Pfam" id="PF12697"/>
    </source>
</evidence>
<dbReference type="HOGENOM" id="CLU_020336_13_0_5"/>
<dbReference type="STRING" id="402881.Plav_2029"/>
<accession>A7HUR0</accession>
<evidence type="ECO:0000313" key="5">
    <source>
        <dbReference type="Proteomes" id="UP000006377"/>
    </source>
</evidence>
<protein>
    <submittedName>
        <fullName evidence="4">Alpha/beta hydrolase fold</fullName>
    </submittedName>
</protein>
<dbReference type="EMBL" id="CP000774">
    <property type="protein sequence ID" value="ABS63643.1"/>
    <property type="molecule type" value="Genomic_DNA"/>
</dbReference>
<keyword evidence="2 4" id="KW-0378">Hydrolase</keyword>
<dbReference type="GO" id="GO:0046464">
    <property type="term" value="P:acylglycerol catabolic process"/>
    <property type="evidence" value="ECO:0007669"/>
    <property type="project" value="TreeGrafter"/>
</dbReference>
<keyword evidence="5" id="KW-1185">Reference proteome</keyword>
<dbReference type="SUPFAM" id="SSF53474">
    <property type="entry name" value="alpha/beta-Hydrolases"/>
    <property type="match status" value="1"/>
</dbReference>